<proteinExistence type="inferred from homology"/>
<keyword evidence="4 10" id="KW-0699">rRNA-binding</keyword>
<dbReference type="InterPro" id="IPR010914">
    <property type="entry name" value="RsgA_GTPase_dom"/>
</dbReference>
<evidence type="ECO:0000256" key="9">
    <source>
        <dbReference type="ARBA" id="ARBA00023134"/>
    </source>
</evidence>
<accession>F2JMW3</accession>
<dbReference type="KEGG" id="cle:Clole_4206"/>
<sequence length="357" mass="39790">MIDLRRLGYIEQVVDIEGDYLLGRIVAVHRELYKVICNSGERDAVLKASIYHHGETGEIFPTVGDFVLIDYNASGSSRIVKTLERKSYFSRKDPDVGRGEQVVAANFDYVFILMSLNHDFNLKRLERYLAASWQSGGIPVVVLTKADLTPNYEDLVKQVADTAIGVEVIVISSKTGFGLENLNKFIQPGKTIVCLGSSGVGKSSLVNALLGADCMKTSGIREEDSKGHHTTTHRQLLFLENGAMLIDTPGMRELGMWDITTGLGETFVDIEGLIQQCKFSDCTHHNEPGCAINEALINGDLLPTRWQSYLKLQKEAAYSANKALYFQRVKEKAKSNAKFIKQKKQARNKDQYNKGDF</sequence>
<evidence type="ECO:0000313" key="14">
    <source>
        <dbReference type="Proteomes" id="UP000008467"/>
    </source>
</evidence>
<keyword evidence="14" id="KW-1185">Reference proteome</keyword>
<feature type="binding site" evidence="10">
    <location>
        <position position="284"/>
    </location>
    <ligand>
        <name>Zn(2+)</name>
        <dbReference type="ChEBI" id="CHEBI:29105"/>
    </ligand>
</feature>
<comment type="similarity">
    <text evidence="10">Belongs to the TRAFAC class YlqF/YawG GTPase family. RsgA subfamily.</text>
</comment>
<evidence type="ECO:0000256" key="6">
    <source>
        <dbReference type="ARBA" id="ARBA00022801"/>
    </source>
</evidence>
<dbReference type="HOGENOM" id="CLU_033617_0_1_9"/>
<evidence type="ECO:0000256" key="2">
    <source>
        <dbReference type="ARBA" id="ARBA00022517"/>
    </source>
</evidence>
<dbReference type="PROSITE" id="PS51721">
    <property type="entry name" value="G_CP"/>
    <property type="match status" value="1"/>
</dbReference>
<evidence type="ECO:0000256" key="5">
    <source>
        <dbReference type="ARBA" id="ARBA00022741"/>
    </source>
</evidence>
<dbReference type="eggNOG" id="COG1162">
    <property type="taxonomic scope" value="Bacteria"/>
</dbReference>
<evidence type="ECO:0000259" key="11">
    <source>
        <dbReference type="PROSITE" id="PS50936"/>
    </source>
</evidence>
<evidence type="ECO:0000256" key="7">
    <source>
        <dbReference type="ARBA" id="ARBA00022833"/>
    </source>
</evidence>
<evidence type="ECO:0000256" key="3">
    <source>
        <dbReference type="ARBA" id="ARBA00022723"/>
    </source>
</evidence>
<reference evidence="13 14" key="1">
    <citation type="journal article" date="2011" name="J. Bacteriol.">
        <title>Complete genome sequence of the cellulose-degrading bacterium Cellulosilyticum lentocellum.</title>
        <authorList>
            <consortium name="US DOE Joint Genome Institute"/>
            <person name="Miller D.A."/>
            <person name="Suen G."/>
            <person name="Bruce D."/>
            <person name="Copeland A."/>
            <person name="Cheng J.F."/>
            <person name="Detter C."/>
            <person name="Goodwin L.A."/>
            <person name="Han C.S."/>
            <person name="Hauser L.J."/>
            <person name="Land M.L."/>
            <person name="Lapidus A."/>
            <person name="Lucas S."/>
            <person name="Meincke L."/>
            <person name="Pitluck S."/>
            <person name="Tapia R."/>
            <person name="Teshima H."/>
            <person name="Woyke T."/>
            <person name="Fox B.G."/>
            <person name="Angert E.R."/>
            <person name="Currie C.R."/>
        </authorList>
    </citation>
    <scope>NUCLEOTIDE SEQUENCE [LARGE SCALE GENOMIC DNA]</scope>
    <source>
        <strain evidence="14">ATCC 49066 / DSM 5427 / NCIMB 11756 / RHM5</strain>
    </source>
</reference>
<keyword evidence="6 10" id="KW-0378">Hydrolase</keyword>
<dbReference type="STRING" id="642492.Clole_4206"/>
<keyword evidence="5 10" id="KW-0547">Nucleotide-binding</keyword>
<keyword evidence="3 10" id="KW-0479">Metal-binding</keyword>
<dbReference type="PANTHER" id="PTHR32120:SF10">
    <property type="entry name" value="SMALL RIBOSOMAL SUBUNIT BIOGENESIS GTPASE RSGA"/>
    <property type="match status" value="1"/>
</dbReference>
<dbReference type="Pfam" id="PF03193">
    <property type="entry name" value="RsgA_GTPase"/>
    <property type="match status" value="1"/>
</dbReference>
<dbReference type="GO" id="GO:0003924">
    <property type="term" value="F:GTPase activity"/>
    <property type="evidence" value="ECO:0007669"/>
    <property type="project" value="UniProtKB-UniRule"/>
</dbReference>
<dbReference type="CDD" id="cd01854">
    <property type="entry name" value="YjeQ_EngC"/>
    <property type="match status" value="1"/>
</dbReference>
<name>F2JMW3_CELLD</name>
<gene>
    <name evidence="10" type="primary">rsgA</name>
    <name evidence="13" type="ordered locus">Clole_4206</name>
</gene>
<dbReference type="SUPFAM" id="SSF52540">
    <property type="entry name" value="P-loop containing nucleoside triphosphate hydrolases"/>
    <property type="match status" value="1"/>
</dbReference>
<dbReference type="PANTHER" id="PTHR32120">
    <property type="entry name" value="SMALL RIBOSOMAL SUBUNIT BIOGENESIS GTPASE RSGA"/>
    <property type="match status" value="1"/>
</dbReference>
<dbReference type="GO" id="GO:0042274">
    <property type="term" value="P:ribosomal small subunit biogenesis"/>
    <property type="evidence" value="ECO:0007669"/>
    <property type="project" value="UniProtKB-UniRule"/>
</dbReference>
<keyword evidence="1 10" id="KW-0963">Cytoplasm</keyword>
<keyword evidence="9 10" id="KW-0342">GTP-binding</keyword>
<dbReference type="EC" id="3.6.1.-" evidence="10"/>
<feature type="domain" description="CP-type G" evidence="12">
    <location>
        <begin position="96"/>
        <end position="254"/>
    </location>
</feature>
<evidence type="ECO:0000256" key="8">
    <source>
        <dbReference type="ARBA" id="ARBA00022884"/>
    </source>
</evidence>
<dbReference type="InterPro" id="IPR012340">
    <property type="entry name" value="NA-bd_OB-fold"/>
</dbReference>
<dbReference type="NCBIfam" id="TIGR00157">
    <property type="entry name" value="ribosome small subunit-dependent GTPase A"/>
    <property type="match status" value="1"/>
</dbReference>
<evidence type="ECO:0000313" key="13">
    <source>
        <dbReference type="EMBL" id="ADZ85878.1"/>
    </source>
</evidence>
<protein>
    <recommendedName>
        <fullName evidence="10">Small ribosomal subunit biogenesis GTPase RsgA</fullName>
        <ecNumber evidence="10">3.6.1.-</ecNumber>
    </recommendedName>
</protein>
<dbReference type="GO" id="GO:0005737">
    <property type="term" value="C:cytoplasm"/>
    <property type="evidence" value="ECO:0007669"/>
    <property type="project" value="UniProtKB-SubCell"/>
</dbReference>
<dbReference type="PROSITE" id="PS50936">
    <property type="entry name" value="ENGC_GTPASE"/>
    <property type="match status" value="1"/>
</dbReference>
<organism evidence="13 14">
    <name type="scientific">Cellulosilyticum lentocellum (strain ATCC 49066 / DSM 5427 / NCIMB 11756 / RHM5)</name>
    <name type="common">Clostridium lentocellum</name>
    <dbReference type="NCBI Taxonomy" id="642492"/>
    <lineage>
        <taxon>Bacteria</taxon>
        <taxon>Bacillati</taxon>
        <taxon>Bacillota</taxon>
        <taxon>Clostridia</taxon>
        <taxon>Lachnospirales</taxon>
        <taxon>Cellulosilyticaceae</taxon>
        <taxon>Cellulosilyticum</taxon>
    </lineage>
</organism>
<dbReference type="Gene3D" id="3.40.50.300">
    <property type="entry name" value="P-loop containing nucleotide triphosphate hydrolases"/>
    <property type="match status" value="1"/>
</dbReference>
<comment type="subunit">
    <text evidence="10">Monomer. Associates with 30S ribosomal subunit, binds 16S rRNA.</text>
</comment>
<comment type="function">
    <text evidence="10">One of several proteins that assist in the late maturation steps of the functional core of the 30S ribosomal subunit. Helps release RbfA from mature subunits. May play a role in the assembly of ribosomal proteins into the subunit. Circularly permuted GTPase that catalyzes slow GTP hydrolysis, GTPase activity is stimulated by the 30S ribosomal subunit.</text>
</comment>
<evidence type="ECO:0000259" key="12">
    <source>
        <dbReference type="PROSITE" id="PS51721"/>
    </source>
</evidence>
<comment type="subcellular location">
    <subcellularLocation>
        <location evidence="10">Cytoplasm</location>
    </subcellularLocation>
</comment>
<dbReference type="InterPro" id="IPR027417">
    <property type="entry name" value="P-loop_NTPase"/>
</dbReference>
<dbReference type="GO" id="GO:0005525">
    <property type="term" value="F:GTP binding"/>
    <property type="evidence" value="ECO:0007669"/>
    <property type="project" value="UniProtKB-UniRule"/>
</dbReference>
<dbReference type="GO" id="GO:0046872">
    <property type="term" value="F:metal ion binding"/>
    <property type="evidence" value="ECO:0007669"/>
    <property type="project" value="UniProtKB-KW"/>
</dbReference>
<comment type="cofactor">
    <cofactor evidence="10">
        <name>Zn(2+)</name>
        <dbReference type="ChEBI" id="CHEBI:29105"/>
    </cofactor>
    <text evidence="10">Binds 1 zinc ion per subunit.</text>
</comment>
<dbReference type="HAMAP" id="MF_01820">
    <property type="entry name" value="GTPase_RsgA"/>
    <property type="match status" value="1"/>
</dbReference>
<dbReference type="EMBL" id="CP002582">
    <property type="protein sequence ID" value="ADZ85878.1"/>
    <property type="molecule type" value="Genomic_DNA"/>
</dbReference>
<keyword evidence="8 10" id="KW-0694">RNA-binding</keyword>
<dbReference type="InterPro" id="IPR030378">
    <property type="entry name" value="G_CP_dom"/>
</dbReference>
<keyword evidence="7 10" id="KW-0862">Zinc</keyword>
<dbReference type="Gene3D" id="1.10.40.50">
    <property type="entry name" value="Probable gtpase engc, domain 3"/>
    <property type="match status" value="1"/>
</dbReference>
<dbReference type="RefSeq" id="WP_013659149.1">
    <property type="nucleotide sequence ID" value="NC_015275.1"/>
</dbReference>
<dbReference type="SUPFAM" id="SSF50249">
    <property type="entry name" value="Nucleic acid-binding proteins"/>
    <property type="match status" value="1"/>
</dbReference>
<evidence type="ECO:0000256" key="4">
    <source>
        <dbReference type="ARBA" id="ARBA00022730"/>
    </source>
</evidence>
<keyword evidence="2 10" id="KW-0690">Ribosome biogenesis</keyword>
<evidence type="ECO:0000256" key="1">
    <source>
        <dbReference type="ARBA" id="ARBA00022490"/>
    </source>
</evidence>
<dbReference type="Proteomes" id="UP000008467">
    <property type="component" value="Chromosome"/>
</dbReference>
<dbReference type="GO" id="GO:0019843">
    <property type="term" value="F:rRNA binding"/>
    <property type="evidence" value="ECO:0007669"/>
    <property type="project" value="UniProtKB-KW"/>
</dbReference>
<feature type="domain" description="EngC GTPase" evidence="11">
    <location>
        <begin position="105"/>
        <end position="252"/>
    </location>
</feature>
<dbReference type="InterPro" id="IPR004881">
    <property type="entry name" value="Ribosome_biogen_GTPase_RsgA"/>
</dbReference>
<feature type="binding site" evidence="10">
    <location>
        <position position="290"/>
    </location>
    <ligand>
        <name>Zn(2+)</name>
        <dbReference type="ChEBI" id="CHEBI:29105"/>
    </ligand>
</feature>
<feature type="binding site" evidence="10">
    <location>
        <position position="282"/>
    </location>
    <ligand>
        <name>Zn(2+)</name>
        <dbReference type="ChEBI" id="CHEBI:29105"/>
    </ligand>
</feature>
<dbReference type="AlphaFoldDB" id="F2JMW3"/>
<evidence type="ECO:0000256" key="10">
    <source>
        <dbReference type="HAMAP-Rule" id="MF_01820"/>
    </source>
</evidence>
<feature type="binding site" evidence="10">
    <location>
        <begin position="196"/>
        <end position="204"/>
    </location>
    <ligand>
        <name>GTP</name>
        <dbReference type="ChEBI" id="CHEBI:37565"/>
    </ligand>
</feature>
<feature type="binding site" evidence="10">
    <location>
        <position position="277"/>
    </location>
    <ligand>
        <name>Zn(2+)</name>
        <dbReference type="ChEBI" id="CHEBI:29105"/>
    </ligand>
</feature>
<feature type="binding site" evidence="10">
    <location>
        <begin position="144"/>
        <end position="147"/>
    </location>
    <ligand>
        <name>GTP</name>
        <dbReference type="ChEBI" id="CHEBI:37565"/>
    </ligand>
</feature>